<comment type="similarity">
    <text evidence="1">Belongs to the CIA30 family.</text>
</comment>
<reference evidence="3 4" key="1">
    <citation type="submission" date="2016-09" db="EMBL/GenBank/DDBJ databases">
        <title>Extensive genetic diversity and differential bi-allelic expression allows diatom success in the polar Southern Ocean.</title>
        <authorList>
            <consortium name="DOE Joint Genome Institute"/>
            <person name="Mock T."/>
            <person name="Otillar R.P."/>
            <person name="Strauss J."/>
            <person name="Dupont C."/>
            <person name="Frickenhaus S."/>
            <person name="Maumus F."/>
            <person name="Mcmullan M."/>
            <person name="Sanges R."/>
            <person name="Schmutz J."/>
            <person name="Toseland A."/>
            <person name="Valas R."/>
            <person name="Veluchamy A."/>
            <person name="Ward B.J."/>
            <person name="Allen A."/>
            <person name="Barry K."/>
            <person name="Falciatore A."/>
            <person name="Ferrante M."/>
            <person name="Fortunato A.E."/>
            <person name="Gloeckner G."/>
            <person name="Gruber A."/>
            <person name="Hipkin R."/>
            <person name="Janech M."/>
            <person name="Kroth P."/>
            <person name="Leese F."/>
            <person name="Lindquist E."/>
            <person name="Lyon B.R."/>
            <person name="Martin J."/>
            <person name="Mayer C."/>
            <person name="Parker M."/>
            <person name="Quesneville H."/>
            <person name="Raymond J."/>
            <person name="Uhlig C."/>
            <person name="Valentin K.U."/>
            <person name="Worden A.Z."/>
            <person name="Armbrust E.V."/>
            <person name="Bowler C."/>
            <person name="Green B."/>
            <person name="Moulton V."/>
            <person name="Van Oosterhout C."/>
            <person name="Grigoriev I."/>
        </authorList>
    </citation>
    <scope>NUCLEOTIDE SEQUENCE [LARGE SCALE GENOMIC DNA]</scope>
    <source>
        <strain evidence="3 4">CCMP1102</strain>
    </source>
</reference>
<keyword evidence="4" id="KW-1185">Reference proteome</keyword>
<dbReference type="InterPro" id="IPR008979">
    <property type="entry name" value="Galactose-bd-like_sf"/>
</dbReference>
<dbReference type="GO" id="GO:0010257">
    <property type="term" value="P:NADH dehydrogenase complex assembly"/>
    <property type="evidence" value="ECO:0007669"/>
    <property type="project" value="TreeGrafter"/>
</dbReference>
<dbReference type="EMBL" id="KV784353">
    <property type="protein sequence ID" value="OEU23710.1"/>
    <property type="molecule type" value="Genomic_DNA"/>
</dbReference>
<dbReference type="Proteomes" id="UP000095751">
    <property type="component" value="Unassembled WGS sequence"/>
</dbReference>
<evidence type="ECO:0000256" key="1">
    <source>
        <dbReference type="ARBA" id="ARBA00007884"/>
    </source>
</evidence>
<sequence>MTYDRAGNISNTLTALDLFGSNLKWFRLDDGVMGGKSETTHKIMNDDVNDDADGKLLDFTGTINTDGGGFCSIRASLSDDDDDDDDDDNDNCGFSPNAIGIKLKIIGDGKTYKFIMSNGNTGGGGGGGGPFSRSPSWQCDIPTRDDNIEQDIYIPFTKLHPAFGGRSSSKPSPEVIALYKFDVTTIREIGLMLSLRLSDGSPNPKETFGEGLFPFSLKVSSIKEVTTTTTKEE</sequence>
<dbReference type="Pfam" id="PF08547">
    <property type="entry name" value="CIA30"/>
    <property type="match status" value="1"/>
</dbReference>
<dbReference type="InParanoid" id="A0A1E7FZY9"/>
<evidence type="ECO:0000313" key="3">
    <source>
        <dbReference type="EMBL" id="OEU23710.1"/>
    </source>
</evidence>
<proteinExistence type="inferred from homology"/>
<gene>
    <name evidence="3" type="ORF">FRACYDRAFT_177904</name>
</gene>
<dbReference type="OrthoDB" id="426386at2759"/>
<feature type="domain" description="NADH:ubiquinone oxidoreductase intermediate-associated protein 30" evidence="2">
    <location>
        <begin position="23"/>
        <end position="217"/>
    </location>
</feature>
<dbReference type="InterPro" id="IPR013857">
    <property type="entry name" value="NADH-UbQ_OxRdtase-assoc_prot30"/>
</dbReference>
<name>A0A1E7FZY9_9STRA</name>
<dbReference type="AlphaFoldDB" id="A0A1E7FZY9"/>
<protein>
    <recommendedName>
        <fullName evidence="2">NADH:ubiquinone oxidoreductase intermediate-associated protein 30 domain-containing protein</fullName>
    </recommendedName>
</protein>
<dbReference type="GO" id="GO:0051082">
    <property type="term" value="F:unfolded protein binding"/>
    <property type="evidence" value="ECO:0007669"/>
    <property type="project" value="TreeGrafter"/>
</dbReference>
<dbReference type="PANTHER" id="PTHR13194:SF19">
    <property type="entry name" value="NAD(P)-BINDING ROSSMANN-FOLD SUPERFAMILY PROTEIN"/>
    <property type="match status" value="1"/>
</dbReference>
<dbReference type="InterPro" id="IPR039131">
    <property type="entry name" value="NDUFAF1"/>
</dbReference>
<evidence type="ECO:0000259" key="2">
    <source>
        <dbReference type="Pfam" id="PF08547"/>
    </source>
</evidence>
<dbReference type="KEGG" id="fcy:FRACYDRAFT_177904"/>
<dbReference type="PANTHER" id="PTHR13194">
    <property type="entry name" value="COMPLEX I INTERMEDIATE-ASSOCIATED PROTEIN 30"/>
    <property type="match status" value="1"/>
</dbReference>
<accession>A0A1E7FZY9</accession>
<evidence type="ECO:0000313" key="4">
    <source>
        <dbReference type="Proteomes" id="UP000095751"/>
    </source>
</evidence>
<dbReference type="SUPFAM" id="SSF49785">
    <property type="entry name" value="Galactose-binding domain-like"/>
    <property type="match status" value="1"/>
</dbReference>
<organism evidence="3 4">
    <name type="scientific">Fragilariopsis cylindrus CCMP1102</name>
    <dbReference type="NCBI Taxonomy" id="635003"/>
    <lineage>
        <taxon>Eukaryota</taxon>
        <taxon>Sar</taxon>
        <taxon>Stramenopiles</taxon>
        <taxon>Ochrophyta</taxon>
        <taxon>Bacillariophyta</taxon>
        <taxon>Bacillariophyceae</taxon>
        <taxon>Bacillariophycidae</taxon>
        <taxon>Bacillariales</taxon>
        <taxon>Bacillariaceae</taxon>
        <taxon>Fragilariopsis</taxon>
    </lineage>
</organism>